<keyword evidence="1" id="KW-0812">Transmembrane</keyword>
<protein>
    <submittedName>
        <fullName evidence="2">Uncharacterized protein</fullName>
    </submittedName>
</protein>
<name>A0A0E9UJI2_ANGAN</name>
<dbReference type="EMBL" id="GBXM01042716">
    <property type="protein sequence ID" value="JAH65861.1"/>
    <property type="molecule type" value="Transcribed_RNA"/>
</dbReference>
<proteinExistence type="predicted"/>
<sequence>MEPAITTEPKSWEPFYFIFIFTSLHFTSFCFCYVKLNSFHGPFLRRATTLNE</sequence>
<reference evidence="2" key="1">
    <citation type="submission" date="2014-11" db="EMBL/GenBank/DDBJ databases">
        <authorList>
            <person name="Amaro Gonzalez C."/>
        </authorList>
    </citation>
    <scope>NUCLEOTIDE SEQUENCE</scope>
</reference>
<reference evidence="2" key="2">
    <citation type="journal article" date="2015" name="Fish Shellfish Immunol.">
        <title>Early steps in the European eel (Anguilla anguilla)-Vibrio vulnificus interaction in the gills: Role of the RtxA13 toxin.</title>
        <authorList>
            <person name="Callol A."/>
            <person name="Pajuelo D."/>
            <person name="Ebbesson L."/>
            <person name="Teles M."/>
            <person name="MacKenzie S."/>
            <person name="Amaro C."/>
        </authorList>
    </citation>
    <scope>NUCLEOTIDE SEQUENCE</scope>
</reference>
<accession>A0A0E9UJI2</accession>
<evidence type="ECO:0000256" key="1">
    <source>
        <dbReference type="SAM" id="Phobius"/>
    </source>
</evidence>
<organism evidence="2">
    <name type="scientific">Anguilla anguilla</name>
    <name type="common">European freshwater eel</name>
    <name type="synonym">Muraena anguilla</name>
    <dbReference type="NCBI Taxonomy" id="7936"/>
    <lineage>
        <taxon>Eukaryota</taxon>
        <taxon>Metazoa</taxon>
        <taxon>Chordata</taxon>
        <taxon>Craniata</taxon>
        <taxon>Vertebrata</taxon>
        <taxon>Euteleostomi</taxon>
        <taxon>Actinopterygii</taxon>
        <taxon>Neopterygii</taxon>
        <taxon>Teleostei</taxon>
        <taxon>Anguilliformes</taxon>
        <taxon>Anguillidae</taxon>
        <taxon>Anguilla</taxon>
    </lineage>
</organism>
<feature type="transmembrane region" description="Helical" evidence="1">
    <location>
        <begin position="15"/>
        <end position="36"/>
    </location>
</feature>
<evidence type="ECO:0000313" key="2">
    <source>
        <dbReference type="EMBL" id="JAH65861.1"/>
    </source>
</evidence>
<keyword evidence="1" id="KW-0472">Membrane</keyword>
<keyword evidence="1" id="KW-1133">Transmembrane helix</keyword>
<dbReference type="AlphaFoldDB" id="A0A0E9UJI2"/>